<name>A0A2T2YGL5_9BACT</name>
<organism evidence="1 2">
    <name type="scientific">Adhaeribacter arboris</name>
    <dbReference type="NCBI Taxonomy" id="2072846"/>
    <lineage>
        <taxon>Bacteria</taxon>
        <taxon>Pseudomonadati</taxon>
        <taxon>Bacteroidota</taxon>
        <taxon>Cytophagia</taxon>
        <taxon>Cytophagales</taxon>
        <taxon>Hymenobacteraceae</taxon>
        <taxon>Adhaeribacter</taxon>
    </lineage>
</organism>
<dbReference type="OrthoDB" id="979415at2"/>
<proteinExistence type="predicted"/>
<gene>
    <name evidence="1" type="ORF">AHMF7605_14685</name>
</gene>
<evidence type="ECO:0000313" key="2">
    <source>
        <dbReference type="Proteomes" id="UP000240357"/>
    </source>
</evidence>
<sequence length="144" mass="16813">MTDTSTTLLVFEDEKLKIGVNTETSLLRLTWLQHPTSETYRQGYRQAIMIALEYKTKFWLTDSRKVQYLYMADQYWMYAKMRPLLKGGKLLKFAIVLQPETLMMTDRQPILDNSGEIAKPNLGFNLEFFLDLDSASSWLLGKNE</sequence>
<evidence type="ECO:0000313" key="1">
    <source>
        <dbReference type="EMBL" id="PSR54666.1"/>
    </source>
</evidence>
<dbReference type="EMBL" id="PYFT01000001">
    <property type="protein sequence ID" value="PSR54666.1"/>
    <property type="molecule type" value="Genomic_DNA"/>
</dbReference>
<dbReference type="RefSeq" id="WP_106930540.1">
    <property type="nucleotide sequence ID" value="NZ_PYFT01000001.1"/>
</dbReference>
<dbReference type="AlphaFoldDB" id="A0A2T2YGL5"/>
<dbReference type="Proteomes" id="UP000240357">
    <property type="component" value="Unassembled WGS sequence"/>
</dbReference>
<keyword evidence="2" id="KW-1185">Reference proteome</keyword>
<accession>A0A2T2YGL5</accession>
<reference evidence="1 2" key="1">
    <citation type="submission" date="2018-03" db="EMBL/GenBank/DDBJ databases">
        <title>Adhaeribacter sp. HMF7605 Genome sequencing and assembly.</title>
        <authorList>
            <person name="Kang H."/>
            <person name="Kang J."/>
            <person name="Cha I."/>
            <person name="Kim H."/>
            <person name="Joh K."/>
        </authorList>
    </citation>
    <scope>NUCLEOTIDE SEQUENCE [LARGE SCALE GENOMIC DNA]</scope>
    <source>
        <strain evidence="1 2">HMF7605</strain>
    </source>
</reference>
<comment type="caution">
    <text evidence="1">The sequence shown here is derived from an EMBL/GenBank/DDBJ whole genome shotgun (WGS) entry which is preliminary data.</text>
</comment>
<protein>
    <recommendedName>
        <fullName evidence="3">STAS/SEC14 domain-containing protein</fullName>
    </recommendedName>
</protein>
<evidence type="ECO:0008006" key="3">
    <source>
        <dbReference type="Google" id="ProtNLM"/>
    </source>
</evidence>